<evidence type="ECO:0000256" key="8">
    <source>
        <dbReference type="SAM" id="MobiDB-lite"/>
    </source>
</evidence>
<dbReference type="Gene3D" id="3.90.430.10">
    <property type="entry name" value="Copper fist DNA-binding domain"/>
    <property type="match status" value="1"/>
</dbReference>
<evidence type="ECO:0000256" key="4">
    <source>
        <dbReference type="ARBA" id="ARBA00023008"/>
    </source>
</evidence>
<feature type="region of interest" description="Disordered" evidence="8">
    <location>
        <begin position="183"/>
        <end position="212"/>
    </location>
</feature>
<dbReference type="AlphaFoldDB" id="A0AAN6GQM4"/>
<evidence type="ECO:0000256" key="7">
    <source>
        <dbReference type="ARBA" id="ARBA00023242"/>
    </source>
</evidence>
<dbReference type="GO" id="GO:0006878">
    <property type="term" value="P:intracellular copper ion homeostasis"/>
    <property type="evidence" value="ECO:0007669"/>
    <property type="project" value="TreeGrafter"/>
</dbReference>
<feature type="compositionally biased region" description="Polar residues" evidence="8">
    <location>
        <begin position="319"/>
        <end position="338"/>
    </location>
</feature>
<evidence type="ECO:0000256" key="1">
    <source>
        <dbReference type="ARBA" id="ARBA00004123"/>
    </source>
</evidence>
<feature type="compositionally biased region" description="Basic and acidic residues" evidence="8">
    <location>
        <begin position="340"/>
        <end position="351"/>
    </location>
</feature>
<keyword evidence="7" id="KW-0539">Nucleus</keyword>
<dbReference type="InterPro" id="IPR001083">
    <property type="entry name" value="Cu_fist_DNA-bd_dom"/>
</dbReference>
<feature type="region of interest" description="Disordered" evidence="8">
    <location>
        <begin position="307"/>
        <end position="381"/>
    </location>
</feature>
<dbReference type="PRINTS" id="PR00617">
    <property type="entry name" value="COPPERFIST"/>
</dbReference>
<keyword evidence="4" id="KW-0186">Copper</keyword>
<proteinExistence type="predicted"/>
<feature type="domain" description="Copper-fist" evidence="9">
    <location>
        <begin position="1"/>
        <end position="41"/>
    </location>
</feature>
<evidence type="ECO:0000256" key="3">
    <source>
        <dbReference type="ARBA" id="ARBA00022833"/>
    </source>
</evidence>
<dbReference type="PROSITE" id="PS50073">
    <property type="entry name" value="COPPER_FIST_2"/>
    <property type="match status" value="1"/>
</dbReference>
<evidence type="ECO:0000313" key="10">
    <source>
        <dbReference type="EMBL" id="KAK0551926.1"/>
    </source>
</evidence>
<evidence type="ECO:0000259" key="9">
    <source>
        <dbReference type="PROSITE" id="PS50073"/>
    </source>
</evidence>
<comment type="caution">
    <text evidence="10">The sequence shown here is derived from an EMBL/GenBank/DDBJ whole genome shotgun (WGS) entry which is preliminary data.</text>
</comment>
<dbReference type="GO" id="GO:0005507">
    <property type="term" value="F:copper ion binding"/>
    <property type="evidence" value="ECO:0007669"/>
    <property type="project" value="InterPro"/>
</dbReference>
<dbReference type="Pfam" id="PF00649">
    <property type="entry name" value="Copper-fist"/>
    <property type="match status" value="1"/>
</dbReference>
<sequence>MPILDGIKFACHQCIIGHRTGRCKHNDGRELFPIRSRGRPKTQCSDCQERRRTSSFHSKCSCISTPSTSIAAVTAESPAASKQPCAGSSSAANISMEAARQQGFHISTGPQPRRMRKDRIREKEQGISTVVSLPIAHQAGSAAAAIQQLAATELLAPPTIAPSDDYPPPAPSLSFLAEQSTFQLPYPPQPSTSADSAAALTPPPALPPEPILDQMAANSTSSSAAQPETDEDPNMDALLQAINVVKQGPSAIICSCPGRCKCKSCRGRHHQPPAIPAINQNGKRPCEAAREQEEDCNQLAPCCRPPASADSSPASARATTTVGSETAPSATDSGAEQSFDSDKGEVSDQQRLKRRRIAGNGRGSDAKTNYASDGISGGPGSEASEDLNVGCASCGACDLELSMPSGIPAVDAFAAGAAHVNSITAIAL</sequence>
<dbReference type="Proteomes" id="UP001176517">
    <property type="component" value="Unassembled WGS sequence"/>
</dbReference>
<dbReference type="GO" id="GO:0045944">
    <property type="term" value="P:positive regulation of transcription by RNA polymerase II"/>
    <property type="evidence" value="ECO:0007669"/>
    <property type="project" value="TreeGrafter"/>
</dbReference>
<evidence type="ECO:0000256" key="6">
    <source>
        <dbReference type="ARBA" id="ARBA00023163"/>
    </source>
</evidence>
<dbReference type="SUPFAM" id="SSF57879">
    <property type="entry name" value="Zinc domain conserved in yeast copper-regulated transcription factors"/>
    <property type="match status" value="1"/>
</dbReference>
<dbReference type="SMART" id="SM01090">
    <property type="entry name" value="Copper-fist"/>
    <property type="match status" value="1"/>
</dbReference>
<feature type="compositionally biased region" description="Low complexity" evidence="8">
    <location>
        <begin position="307"/>
        <end position="318"/>
    </location>
</feature>
<keyword evidence="6" id="KW-0804">Transcription</keyword>
<gene>
    <name evidence="10" type="primary">CUP2</name>
    <name evidence="10" type="ORF">OC846_003107</name>
</gene>
<evidence type="ECO:0000256" key="2">
    <source>
        <dbReference type="ARBA" id="ARBA00022723"/>
    </source>
</evidence>
<dbReference type="PANTHER" id="PTHR28088:SF5">
    <property type="entry name" value="TRANSCRIPTIONAL ACTIVATOR HAA1-RELATED"/>
    <property type="match status" value="1"/>
</dbReference>
<dbReference type="SMART" id="SM00412">
    <property type="entry name" value="Cu_FIST"/>
    <property type="match status" value="1"/>
</dbReference>
<dbReference type="InterPro" id="IPR036395">
    <property type="entry name" value="Cu_fist_DNA-bd_dom_sf"/>
</dbReference>
<feature type="compositionally biased region" description="Pro residues" evidence="8">
    <location>
        <begin position="201"/>
        <end position="210"/>
    </location>
</feature>
<organism evidence="10 11">
    <name type="scientific">Tilletia horrida</name>
    <dbReference type="NCBI Taxonomy" id="155126"/>
    <lineage>
        <taxon>Eukaryota</taxon>
        <taxon>Fungi</taxon>
        <taxon>Dikarya</taxon>
        <taxon>Basidiomycota</taxon>
        <taxon>Ustilaginomycotina</taxon>
        <taxon>Exobasidiomycetes</taxon>
        <taxon>Tilletiales</taxon>
        <taxon>Tilletiaceae</taxon>
        <taxon>Tilletia</taxon>
    </lineage>
</organism>
<comment type="subcellular location">
    <subcellularLocation>
        <location evidence="1">Nucleus</location>
    </subcellularLocation>
</comment>
<name>A0AAN6GQM4_9BASI</name>
<dbReference type="GO" id="GO:0005634">
    <property type="term" value="C:nucleus"/>
    <property type="evidence" value="ECO:0007669"/>
    <property type="project" value="UniProtKB-SubCell"/>
</dbReference>
<keyword evidence="2" id="KW-0479">Metal-binding</keyword>
<protein>
    <submittedName>
        <fullName evidence="10">Copper-binding transcription factor</fullName>
    </submittedName>
</protein>
<keyword evidence="11" id="KW-1185">Reference proteome</keyword>
<evidence type="ECO:0000313" key="11">
    <source>
        <dbReference type="Proteomes" id="UP001176517"/>
    </source>
</evidence>
<dbReference type="PANTHER" id="PTHR28088">
    <property type="entry name" value="TRANSCRIPTIONAL ACTIVATOR HAA1-RELATED"/>
    <property type="match status" value="1"/>
</dbReference>
<reference evidence="10" key="1">
    <citation type="journal article" date="2023" name="PhytoFront">
        <title>Draft Genome Resources of Seven Strains of Tilletia horrida, Causal Agent of Kernel Smut of Rice.</title>
        <authorList>
            <person name="Khanal S."/>
            <person name="Antony Babu S."/>
            <person name="Zhou X.G."/>
        </authorList>
    </citation>
    <scope>NUCLEOTIDE SEQUENCE</scope>
    <source>
        <strain evidence="10">TX6</strain>
    </source>
</reference>
<dbReference type="EMBL" id="JAPDMZ010000070">
    <property type="protein sequence ID" value="KAK0551926.1"/>
    <property type="molecule type" value="Genomic_DNA"/>
</dbReference>
<keyword evidence="3" id="KW-0862">Zinc</keyword>
<dbReference type="GO" id="GO:0000981">
    <property type="term" value="F:DNA-binding transcription factor activity, RNA polymerase II-specific"/>
    <property type="evidence" value="ECO:0007669"/>
    <property type="project" value="TreeGrafter"/>
</dbReference>
<dbReference type="InterPro" id="IPR051763">
    <property type="entry name" value="Copper_Homeo_Regul"/>
</dbReference>
<accession>A0AAN6GQM4</accession>
<dbReference type="GO" id="GO:0006879">
    <property type="term" value="P:intracellular iron ion homeostasis"/>
    <property type="evidence" value="ECO:0007669"/>
    <property type="project" value="TreeGrafter"/>
</dbReference>
<evidence type="ECO:0000256" key="5">
    <source>
        <dbReference type="ARBA" id="ARBA00023015"/>
    </source>
</evidence>
<keyword evidence="5" id="KW-0805">Transcription regulation</keyword>
<feature type="compositionally biased region" description="Low complexity" evidence="8">
    <location>
        <begin position="191"/>
        <end position="200"/>
    </location>
</feature>
<dbReference type="GO" id="GO:0000978">
    <property type="term" value="F:RNA polymerase II cis-regulatory region sequence-specific DNA binding"/>
    <property type="evidence" value="ECO:0007669"/>
    <property type="project" value="TreeGrafter"/>
</dbReference>